<evidence type="ECO:0000313" key="2">
    <source>
        <dbReference type="Proteomes" id="UP000092504"/>
    </source>
</evidence>
<dbReference type="AlphaFoldDB" id="A0A1B8NVE4"/>
<reference evidence="1 2" key="1">
    <citation type="submission" date="2016-06" db="EMBL/GenBank/DDBJ databases">
        <title>Genome sequence of halotolerant plant growth promoting strain of Halomonas elongata HEK1 isolated from salterns of Rann of Kutch, Gujarat, India.</title>
        <authorList>
            <person name="Gaba S."/>
            <person name="Singh R.N."/>
            <person name="Abrol S."/>
            <person name="Kaushik R."/>
            <person name="Saxena A.K."/>
        </authorList>
    </citation>
    <scope>NUCLEOTIDE SEQUENCE [LARGE SCALE GENOMIC DNA]</scope>
    <source>
        <strain evidence="1 2">HEK1</strain>
    </source>
</reference>
<organism evidence="1 2">
    <name type="scientific">Halomonas elongata</name>
    <dbReference type="NCBI Taxonomy" id="2746"/>
    <lineage>
        <taxon>Bacteria</taxon>
        <taxon>Pseudomonadati</taxon>
        <taxon>Pseudomonadota</taxon>
        <taxon>Gammaproteobacteria</taxon>
        <taxon>Oceanospirillales</taxon>
        <taxon>Halomonadaceae</taxon>
        <taxon>Halomonas</taxon>
    </lineage>
</organism>
<name>A0A1B8NVE4_HALEL</name>
<sequence>MLVVLGLAEVALRPVGRWCIGVARILRFTGPASCFGLCTSFAMFSLERAGDIVAI</sequence>
<comment type="caution">
    <text evidence="1">The sequence shown here is derived from an EMBL/GenBank/DDBJ whole genome shotgun (WGS) entry which is preliminary data.</text>
</comment>
<gene>
    <name evidence="1" type="ORF">A8U91_02981</name>
</gene>
<accession>A0A1B8NVE4</accession>
<dbReference type="EMBL" id="MAJD01000002">
    <property type="protein sequence ID" value="OBX33937.1"/>
    <property type="molecule type" value="Genomic_DNA"/>
</dbReference>
<proteinExistence type="predicted"/>
<dbReference type="Proteomes" id="UP000092504">
    <property type="component" value="Unassembled WGS sequence"/>
</dbReference>
<protein>
    <submittedName>
        <fullName evidence="1">Uncharacterized protein</fullName>
    </submittedName>
</protein>
<evidence type="ECO:0000313" key="1">
    <source>
        <dbReference type="EMBL" id="OBX33937.1"/>
    </source>
</evidence>